<dbReference type="OrthoDB" id="7464126at2759"/>
<dbReference type="RefSeq" id="XP_031868632.1">
    <property type="nucleotide sequence ID" value="XM_032015211.1"/>
</dbReference>
<protein>
    <recommendedName>
        <fullName evidence="3">Nephrocystin 3-like N-terminal domain-containing protein</fullName>
    </recommendedName>
</protein>
<dbReference type="AlphaFoldDB" id="A0A370TKC8"/>
<dbReference type="GO" id="GO:0006508">
    <property type="term" value="P:proteolysis"/>
    <property type="evidence" value="ECO:0007669"/>
    <property type="project" value="InterPro"/>
</dbReference>
<dbReference type="Gene3D" id="3.40.50.300">
    <property type="entry name" value="P-loop containing nucleotide triphosphate hydrolases"/>
    <property type="match status" value="1"/>
</dbReference>
<evidence type="ECO:0000256" key="2">
    <source>
        <dbReference type="SAM" id="MobiDB-lite"/>
    </source>
</evidence>
<evidence type="ECO:0000259" key="3">
    <source>
        <dbReference type="Pfam" id="PF24883"/>
    </source>
</evidence>
<keyword evidence="5" id="KW-1185">Reference proteome</keyword>
<dbReference type="EMBL" id="NPIC01000005">
    <property type="protein sequence ID" value="RDL35976.1"/>
    <property type="molecule type" value="Genomic_DNA"/>
</dbReference>
<gene>
    <name evidence="4" type="ORF">BP5553_06588</name>
</gene>
<sequence length="880" mass="99413">MLEKDAPALEQLSLDFSERLFQIKIASLIEQLITAPSNTRIVDNTTGIIGSAGERRVPMQGCNHSTVCIFSTRDNNYGLVLGILQEWGREATGGEIGGHELSRLQLDCLKSLRFPEMMFRKIQLLDGTDGNVNACNWILNNRTYIEWTTETQGPLWIKGKPGAGKSTLVEYLVEHFEAQKQTTGLVLLSFFFNAFGVQELHKSPLGLYRTLLYQLLEQAPRSLARFTEFCEDRWQVSPELKDQWHENEKKLLRWYLNAGLDMLKESPRKVIIFVDAVDEASQGSANDVVTHLHQLDNRLRQMGVKVQTCISCRHFPILPVTEKHTIIVENENHLDIANYINRQFKDAYIVHGDYHQKSGFLATLESEIKRRSHGVFLWVCLVMPEVIRRLNQAPTKTDIIFTALDEVQTRLGEIYSEILSTVIEPDNRFDAYMLLDWATRTYEPLHLHRLISQVKFSDAYTVDPEQIERELPGIEFRVGNLSGGLMEVLQDAEGRFAVFIHPSVKAFLLADGLDVFEQLLDNPHQPRPNPSNEGLPQNIEQPGDWHLESPRHVISSHGQSTESPPQGQDKTPQVRESTYPEESYSSTTQEAADQWIQQWHDHCLRLVMSKLRFWMWMTHLSIFLPKWPDQVQRVWTPEKGERKRGNKGTEGLGAEFSTLLSVIAPTADIFVAKFSTGKRVKSSEVAQALDWAMIKEVDIIALTITFSKLGLGVIQQLHDVAYQDILVFAASGGGTLNSPGPLFEEAITINSADGYGRTSIRNPPPVGYSENFAVLGEGISLRLPDGERSPPFAGSSCSTVIAAGIAATVLQFAMQQDDEEFPKSYRRVLHTRRGMKVVLRYMSSSRDSNFAYVVPWKLLSHEASNKLTVARLITILEEAS</sequence>
<dbReference type="InterPro" id="IPR036852">
    <property type="entry name" value="Peptidase_S8/S53_dom_sf"/>
</dbReference>
<dbReference type="STRING" id="2656787.A0A370TKC8"/>
<dbReference type="GeneID" id="43599437"/>
<feature type="compositionally biased region" description="Polar residues" evidence="2">
    <location>
        <begin position="530"/>
        <end position="540"/>
    </location>
</feature>
<dbReference type="Gene3D" id="3.40.50.200">
    <property type="entry name" value="Peptidase S8/S53 domain"/>
    <property type="match status" value="1"/>
</dbReference>
<dbReference type="InterPro" id="IPR056884">
    <property type="entry name" value="NPHP3-like_N"/>
</dbReference>
<dbReference type="PANTHER" id="PTHR10039">
    <property type="entry name" value="AMELOGENIN"/>
    <property type="match status" value="1"/>
</dbReference>
<feature type="region of interest" description="Disordered" evidence="2">
    <location>
        <begin position="520"/>
        <end position="586"/>
    </location>
</feature>
<dbReference type="PANTHER" id="PTHR10039:SF5">
    <property type="entry name" value="NACHT DOMAIN-CONTAINING PROTEIN"/>
    <property type="match status" value="1"/>
</dbReference>
<dbReference type="GO" id="GO:0004252">
    <property type="term" value="F:serine-type endopeptidase activity"/>
    <property type="evidence" value="ECO:0007669"/>
    <property type="project" value="InterPro"/>
</dbReference>
<evidence type="ECO:0000256" key="1">
    <source>
        <dbReference type="ARBA" id="ARBA00022737"/>
    </source>
</evidence>
<evidence type="ECO:0000313" key="4">
    <source>
        <dbReference type="EMBL" id="RDL35976.1"/>
    </source>
</evidence>
<dbReference type="SUPFAM" id="SSF52540">
    <property type="entry name" value="P-loop containing nucleoside triphosphate hydrolases"/>
    <property type="match status" value="1"/>
</dbReference>
<organism evidence="4 5">
    <name type="scientific">Venustampulla echinocandica</name>
    <dbReference type="NCBI Taxonomy" id="2656787"/>
    <lineage>
        <taxon>Eukaryota</taxon>
        <taxon>Fungi</taxon>
        <taxon>Dikarya</taxon>
        <taxon>Ascomycota</taxon>
        <taxon>Pezizomycotina</taxon>
        <taxon>Leotiomycetes</taxon>
        <taxon>Helotiales</taxon>
        <taxon>Pleuroascaceae</taxon>
        <taxon>Venustampulla</taxon>
    </lineage>
</organism>
<accession>A0A370TKC8</accession>
<reference evidence="4 5" key="1">
    <citation type="journal article" date="2018" name="IMA Fungus">
        <title>IMA Genome-F 9: Draft genome sequence of Annulohypoxylon stygium, Aspergillus mulundensis, Berkeleyomyces basicola (syn. Thielaviopsis basicola), Ceratocystis smalleyi, two Cercospora beticola strains, Coleophoma cylindrospora, Fusarium fracticaudum, Phialophora cf. hyalina, and Morchella septimelata.</title>
        <authorList>
            <person name="Wingfield B.D."/>
            <person name="Bills G.F."/>
            <person name="Dong Y."/>
            <person name="Huang W."/>
            <person name="Nel W.J."/>
            <person name="Swalarsk-Parry B.S."/>
            <person name="Vaghefi N."/>
            <person name="Wilken P.M."/>
            <person name="An Z."/>
            <person name="de Beer Z.W."/>
            <person name="De Vos L."/>
            <person name="Chen L."/>
            <person name="Duong T.A."/>
            <person name="Gao Y."/>
            <person name="Hammerbacher A."/>
            <person name="Kikkert J.R."/>
            <person name="Li Y."/>
            <person name="Li H."/>
            <person name="Li K."/>
            <person name="Li Q."/>
            <person name="Liu X."/>
            <person name="Ma X."/>
            <person name="Naidoo K."/>
            <person name="Pethybridge S.J."/>
            <person name="Sun J."/>
            <person name="Steenkamp E.T."/>
            <person name="van der Nest M.A."/>
            <person name="van Wyk S."/>
            <person name="Wingfield M.J."/>
            <person name="Xiong C."/>
            <person name="Yue Q."/>
            <person name="Zhang X."/>
        </authorList>
    </citation>
    <scope>NUCLEOTIDE SEQUENCE [LARGE SCALE GENOMIC DNA]</scope>
    <source>
        <strain evidence="4 5">BP 5553</strain>
    </source>
</reference>
<dbReference type="Pfam" id="PF24883">
    <property type="entry name" value="NPHP3_N"/>
    <property type="match status" value="1"/>
</dbReference>
<feature type="compositionally biased region" description="Polar residues" evidence="2">
    <location>
        <begin position="556"/>
        <end position="575"/>
    </location>
</feature>
<dbReference type="Proteomes" id="UP000254866">
    <property type="component" value="Unassembled WGS sequence"/>
</dbReference>
<evidence type="ECO:0000313" key="5">
    <source>
        <dbReference type="Proteomes" id="UP000254866"/>
    </source>
</evidence>
<keyword evidence="1" id="KW-0677">Repeat</keyword>
<dbReference type="SUPFAM" id="SSF52743">
    <property type="entry name" value="Subtilisin-like"/>
    <property type="match status" value="1"/>
</dbReference>
<proteinExistence type="predicted"/>
<feature type="compositionally biased region" description="Low complexity" evidence="2">
    <location>
        <begin position="576"/>
        <end position="586"/>
    </location>
</feature>
<feature type="domain" description="Nephrocystin 3-like N-terminal" evidence="3">
    <location>
        <begin position="134"/>
        <end position="313"/>
    </location>
</feature>
<comment type="caution">
    <text evidence="4">The sequence shown here is derived from an EMBL/GenBank/DDBJ whole genome shotgun (WGS) entry which is preliminary data.</text>
</comment>
<name>A0A370TKC8_9HELO</name>
<dbReference type="InterPro" id="IPR027417">
    <property type="entry name" value="P-loop_NTPase"/>
</dbReference>